<feature type="transmembrane region" description="Helical" evidence="13">
    <location>
        <begin position="56"/>
        <end position="75"/>
    </location>
</feature>
<dbReference type="InterPro" id="IPR011541">
    <property type="entry name" value="Ni/Co_transpt_high_affinity"/>
</dbReference>
<dbReference type="PANTHER" id="PTHR40659">
    <property type="entry name" value="NICKEL/COBALT EFFLUX SYSTEM RCNA"/>
    <property type="match status" value="1"/>
</dbReference>
<sequence>MRRALLILALIAAAFAALIASGADAAVARWAAGWQRDFQNGLAGALRALRSGDPGAFAWLMGLAFAYGVVHAAGPGHGKMLIGGYGLAARVPALRLSWIALAASLGQAGTAIALVYGGMLILGYSRTQLTGLAEGAMAAVSAIAIGLIGLWLVLRGARKLMARRSRADHVHDEDCGCGHRHGPTAEEVAAAHGWRGTLALIGAIAIRPCTGALLLLVLTWQMGIPAAGVAGTIAMALGTGAVTVAVAVIAAVAREGALGSGAGAGGTIARVVPMMEILAGSAVALIALQMLNWI</sequence>
<dbReference type="GO" id="GO:0006824">
    <property type="term" value="P:cobalt ion transport"/>
    <property type="evidence" value="ECO:0007669"/>
    <property type="project" value="UniProtKB-KW"/>
</dbReference>
<comment type="function">
    <text evidence="1">Efflux system for nickel and cobalt.</text>
</comment>
<keyword evidence="7 13" id="KW-0812">Transmembrane</keyword>
<feature type="transmembrane region" description="Helical" evidence="13">
    <location>
        <begin position="226"/>
        <end position="250"/>
    </location>
</feature>
<keyword evidence="12" id="KW-0170">Cobalt</keyword>
<accession>A0A1N7G774</accession>
<dbReference type="GO" id="GO:0005886">
    <property type="term" value="C:plasma membrane"/>
    <property type="evidence" value="ECO:0007669"/>
    <property type="project" value="UniProtKB-SubCell"/>
</dbReference>
<dbReference type="EMBL" id="FTNV01000001">
    <property type="protein sequence ID" value="SIS08459.1"/>
    <property type="molecule type" value="Genomic_DNA"/>
</dbReference>
<evidence type="ECO:0000256" key="4">
    <source>
        <dbReference type="ARBA" id="ARBA00022448"/>
    </source>
</evidence>
<evidence type="ECO:0000256" key="6">
    <source>
        <dbReference type="ARBA" id="ARBA00022596"/>
    </source>
</evidence>
<feature type="transmembrane region" description="Helical" evidence="13">
    <location>
        <begin position="96"/>
        <end position="124"/>
    </location>
</feature>
<dbReference type="GO" id="GO:0046583">
    <property type="term" value="F:monoatomic cation efflux transmembrane transporter activity"/>
    <property type="evidence" value="ECO:0007669"/>
    <property type="project" value="TreeGrafter"/>
</dbReference>
<protein>
    <recommendedName>
        <fullName evidence="13">Nickel/cobalt efflux system</fullName>
    </recommendedName>
</protein>
<keyword evidence="10" id="KW-0921">Nickel transport</keyword>
<proteinExistence type="inferred from homology"/>
<dbReference type="Proteomes" id="UP000186019">
    <property type="component" value="Unassembled WGS sequence"/>
</dbReference>
<dbReference type="OrthoDB" id="9812956at2"/>
<comment type="subcellular location">
    <subcellularLocation>
        <location evidence="2 13">Cell membrane</location>
        <topology evidence="2 13">Multi-pass membrane protein</topology>
    </subcellularLocation>
</comment>
<dbReference type="InterPro" id="IPR051224">
    <property type="entry name" value="NiCoT_RcnA"/>
</dbReference>
<dbReference type="GO" id="GO:0015099">
    <property type="term" value="F:nickel cation transmembrane transporter activity"/>
    <property type="evidence" value="ECO:0007669"/>
    <property type="project" value="UniProtKB-UniRule"/>
</dbReference>
<keyword evidence="5" id="KW-1003">Cell membrane</keyword>
<feature type="signal peptide" evidence="14">
    <location>
        <begin position="1"/>
        <end position="25"/>
    </location>
</feature>
<feature type="chain" id="PRO_5009941940" description="Nickel/cobalt efflux system" evidence="14">
    <location>
        <begin position="26"/>
        <end position="294"/>
    </location>
</feature>
<evidence type="ECO:0000256" key="1">
    <source>
        <dbReference type="ARBA" id="ARBA00002510"/>
    </source>
</evidence>
<evidence type="ECO:0000256" key="8">
    <source>
        <dbReference type="ARBA" id="ARBA00022989"/>
    </source>
</evidence>
<evidence type="ECO:0000256" key="11">
    <source>
        <dbReference type="ARBA" id="ARBA00023136"/>
    </source>
</evidence>
<evidence type="ECO:0000256" key="5">
    <source>
        <dbReference type="ARBA" id="ARBA00022475"/>
    </source>
</evidence>
<evidence type="ECO:0000256" key="12">
    <source>
        <dbReference type="ARBA" id="ARBA00023285"/>
    </source>
</evidence>
<feature type="transmembrane region" description="Helical" evidence="13">
    <location>
        <begin position="271"/>
        <end position="291"/>
    </location>
</feature>
<dbReference type="STRING" id="573024.SAMN05216208_0396"/>
<comment type="similarity">
    <text evidence="13">Belongs to the NiCoT transporter (TC 2.A.52) family.</text>
</comment>
<keyword evidence="6" id="KW-0533">Nickel</keyword>
<keyword evidence="8 13" id="KW-1133">Transmembrane helix</keyword>
<evidence type="ECO:0000256" key="3">
    <source>
        <dbReference type="ARBA" id="ARBA00022426"/>
    </source>
</evidence>
<keyword evidence="14" id="KW-0732">Signal</keyword>
<reference evidence="15 16" key="1">
    <citation type="submission" date="2017-01" db="EMBL/GenBank/DDBJ databases">
        <authorList>
            <person name="Mah S.A."/>
            <person name="Swanson W.J."/>
            <person name="Moy G.W."/>
            <person name="Vacquier V.D."/>
        </authorList>
    </citation>
    <scope>NUCLEOTIDE SEQUENCE [LARGE SCALE GENOMIC DNA]</scope>
    <source>
        <strain evidence="15 16">DSM 29590</strain>
    </source>
</reference>
<keyword evidence="16" id="KW-1185">Reference proteome</keyword>
<evidence type="ECO:0000256" key="9">
    <source>
        <dbReference type="ARBA" id="ARBA00023065"/>
    </source>
</evidence>
<keyword evidence="11 13" id="KW-0472">Membrane</keyword>
<feature type="transmembrane region" description="Helical" evidence="13">
    <location>
        <begin position="136"/>
        <end position="154"/>
    </location>
</feature>
<dbReference type="AlphaFoldDB" id="A0A1N7G774"/>
<dbReference type="Pfam" id="PF03824">
    <property type="entry name" value="NicO"/>
    <property type="match status" value="1"/>
</dbReference>
<keyword evidence="9" id="KW-0406">Ion transport</keyword>
<evidence type="ECO:0000256" key="10">
    <source>
        <dbReference type="ARBA" id="ARBA00023112"/>
    </source>
</evidence>
<organism evidence="15 16">
    <name type="scientific">Roseovarius nanhaiticus</name>
    <dbReference type="NCBI Taxonomy" id="573024"/>
    <lineage>
        <taxon>Bacteria</taxon>
        <taxon>Pseudomonadati</taxon>
        <taxon>Pseudomonadota</taxon>
        <taxon>Alphaproteobacteria</taxon>
        <taxon>Rhodobacterales</taxon>
        <taxon>Roseobacteraceae</taxon>
        <taxon>Roseovarius</taxon>
    </lineage>
</organism>
<feature type="transmembrane region" description="Helical" evidence="13">
    <location>
        <begin position="198"/>
        <end position="220"/>
    </location>
</feature>
<dbReference type="GO" id="GO:0010045">
    <property type="term" value="P:response to nickel cation"/>
    <property type="evidence" value="ECO:0007669"/>
    <property type="project" value="TreeGrafter"/>
</dbReference>
<gene>
    <name evidence="15" type="ORF">SAMN05421666_1740</name>
</gene>
<evidence type="ECO:0000256" key="13">
    <source>
        <dbReference type="RuleBase" id="RU362101"/>
    </source>
</evidence>
<dbReference type="GO" id="GO:0032025">
    <property type="term" value="P:response to cobalt ion"/>
    <property type="evidence" value="ECO:0007669"/>
    <property type="project" value="TreeGrafter"/>
</dbReference>
<keyword evidence="3" id="KW-0171">Cobalt transport</keyword>
<keyword evidence="4 13" id="KW-0813">Transport</keyword>
<evidence type="ECO:0000313" key="15">
    <source>
        <dbReference type="EMBL" id="SIS08459.1"/>
    </source>
</evidence>
<evidence type="ECO:0000256" key="2">
    <source>
        <dbReference type="ARBA" id="ARBA00004651"/>
    </source>
</evidence>
<dbReference type="PANTHER" id="PTHR40659:SF1">
    <property type="entry name" value="NICKEL_COBALT EFFLUX SYSTEM RCNA"/>
    <property type="match status" value="1"/>
</dbReference>
<evidence type="ECO:0000256" key="7">
    <source>
        <dbReference type="ARBA" id="ARBA00022692"/>
    </source>
</evidence>
<dbReference type="RefSeq" id="WP_076532691.1">
    <property type="nucleotide sequence ID" value="NZ_FOAC01000001.1"/>
</dbReference>
<evidence type="ECO:0000256" key="14">
    <source>
        <dbReference type="SAM" id="SignalP"/>
    </source>
</evidence>
<evidence type="ECO:0000313" key="16">
    <source>
        <dbReference type="Proteomes" id="UP000186019"/>
    </source>
</evidence>
<name>A0A1N7G774_9RHOB</name>